<dbReference type="PANTHER" id="PTHR43686">
    <property type="entry name" value="SULFURTRANSFERASE-RELATED"/>
    <property type="match status" value="1"/>
</dbReference>
<dbReference type="Gene3D" id="3.40.50.620">
    <property type="entry name" value="HUPs"/>
    <property type="match status" value="1"/>
</dbReference>
<feature type="domain" description="tRNA(Ile)-lysidine/2-thiocytidine synthase N-terminal" evidence="1">
    <location>
        <begin position="105"/>
        <end position="268"/>
    </location>
</feature>
<dbReference type="SUPFAM" id="SSF52402">
    <property type="entry name" value="Adenine nucleotide alpha hydrolases-like"/>
    <property type="match status" value="1"/>
</dbReference>
<proteinExistence type="predicted"/>
<dbReference type="CDD" id="cd24138">
    <property type="entry name" value="TtcA-like"/>
    <property type="match status" value="1"/>
</dbReference>
<evidence type="ECO:0000313" key="3">
    <source>
        <dbReference type="Proteomes" id="UP000191153"/>
    </source>
</evidence>
<evidence type="ECO:0000313" key="2">
    <source>
        <dbReference type="EMBL" id="SJZ34006.1"/>
    </source>
</evidence>
<keyword evidence="3" id="KW-1185">Reference proteome</keyword>
<dbReference type="OrthoDB" id="9801054at2"/>
<protein>
    <submittedName>
        <fullName evidence="2">tRNA(Ile)-lysidine synthase TilS/MesJ</fullName>
    </submittedName>
</protein>
<organism evidence="2 3">
    <name type="scientific">Cetobacterium ceti</name>
    <dbReference type="NCBI Taxonomy" id="180163"/>
    <lineage>
        <taxon>Bacteria</taxon>
        <taxon>Fusobacteriati</taxon>
        <taxon>Fusobacteriota</taxon>
        <taxon>Fusobacteriia</taxon>
        <taxon>Fusobacteriales</taxon>
        <taxon>Fusobacteriaceae</taxon>
        <taxon>Cetobacterium</taxon>
    </lineage>
</organism>
<dbReference type="Proteomes" id="UP000191153">
    <property type="component" value="Unassembled WGS sequence"/>
</dbReference>
<dbReference type="Pfam" id="PF01171">
    <property type="entry name" value="ATP_bind_3"/>
    <property type="match status" value="1"/>
</dbReference>
<dbReference type="PANTHER" id="PTHR43686:SF1">
    <property type="entry name" value="AMINOTRAN_5 DOMAIN-CONTAINING PROTEIN"/>
    <property type="match status" value="1"/>
</dbReference>
<dbReference type="InterPro" id="IPR011063">
    <property type="entry name" value="TilS/TtcA_N"/>
</dbReference>
<evidence type="ECO:0000259" key="1">
    <source>
        <dbReference type="Pfam" id="PF01171"/>
    </source>
</evidence>
<reference evidence="2 3" key="1">
    <citation type="submission" date="2017-02" db="EMBL/GenBank/DDBJ databases">
        <authorList>
            <person name="Peterson S.W."/>
        </authorList>
    </citation>
    <scope>NUCLEOTIDE SEQUENCE [LARGE SCALE GENOMIC DNA]</scope>
    <source>
        <strain evidence="2 3">ATCC 700028</strain>
    </source>
</reference>
<gene>
    <name evidence="2" type="ORF">SAMN02745174_00099</name>
</gene>
<dbReference type="EMBL" id="FUWX01000004">
    <property type="protein sequence ID" value="SJZ34006.1"/>
    <property type="molecule type" value="Genomic_DNA"/>
</dbReference>
<dbReference type="InterPro" id="IPR014729">
    <property type="entry name" value="Rossmann-like_a/b/a_fold"/>
</dbReference>
<dbReference type="RefSeq" id="WP_078692650.1">
    <property type="nucleotide sequence ID" value="NZ_FUWX01000004.1"/>
</dbReference>
<dbReference type="AlphaFoldDB" id="A0A1T4JV09"/>
<accession>A0A1T4JV09</accession>
<dbReference type="STRING" id="180163.SAMN02745174_00099"/>
<name>A0A1T4JV09_9FUSO</name>
<sequence>MIKINSLLELDNYLFENFLFKISPTEIIIENKKEKCVINIEFSLKKQLKAIETIEKLTNLKIKLNAIPDEEILSFIENKGFSKTLWNPIGKAMHEYNMIEEGDRVAVGVSGGKDSLTVLNALIRIKKISKVNFEIFPIHIHPVEEGSKYEEIEDYCKNLGYPLQVFETTLGDILFDKTIKNPCFLCARIRRGLLYRVMKEQNINKLALGHHKDDIVETFLLNVFYQGNMNVMKPMYSSEEYGVSVIRPLAYVEEKDTIKYAKKLNLPILINECPYETSDNSRRLKVKNIIKAIGEDNPEIRSVILNSIKELLD</sequence>